<reference evidence="1 2" key="1">
    <citation type="submission" date="2016-10" db="EMBL/GenBank/DDBJ databases">
        <authorList>
            <person name="Varghese N."/>
            <person name="Submissions S."/>
        </authorList>
    </citation>
    <scope>NUCLEOTIDE SEQUENCE [LARGE SCALE GENOMIC DNA]</scope>
    <source>
        <strain evidence="1 2">FF3</strain>
    </source>
</reference>
<sequence>MIARWSPTVVRGQFCPKSRAVRSMTSSLTPIRKTRLWAGALQHATRLRVQVAECHALDPLIVLATLRLVEPFQDLSRWPLPFPILPLRMRRRWSGLGCIAKPAGNGAGMHALSPIKPVRTRLPALARRCLWNRMPRTFPSTSPALESCSPFIAVTTSSTRQLSANRRSAQTVSTKFSPRNRKPFAPTSTLAGAAWGALAGPGQLHFEGSFHGRLSRQAARQPTICHFRVIGRSWSR</sequence>
<evidence type="ECO:0000313" key="1">
    <source>
        <dbReference type="EMBL" id="SEK08712.1"/>
    </source>
</evidence>
<comment type="caution">
    <text evidence="1">The sequence shown here is derived from an EMBL/GenBank/DDBJ whole genome shotgun (WGS) entry which is preliminary data.</text>
</comment>
<name>A0A975WES8_9RHOB</name>
<dbReference type="Proteomes" id="UP000182932">
    <property type="component" value="Unassembled WGS sequence"/>
</dbReference>
<evidence type="ECO:0000313" key="2">
    <source>
        <dbReference type="Proteomes" id="UP000182932"/>
    </source>
</evidence>
<gene>
    <name evidence="1" type="ORF">SAMN04487940_12739</name>
</gene>
<accession>A0A975WES8</accession>
<protein>
    <submittedName>
        <fullName evidence="1">Uncharacterized protein</fullName>
    </submittedName>
</protein>
<keyword evidence="2" id="KW-1185">Reference proteome</keyword>
<organism evidence="1 2">
    <name type="scientific">Marinovum algicola</name>
    <dbReference type="NCBI Taxonomy" id="42444"/>
    <lineage>
        <taxon>Bacteria</taxon>
        <taxon>Pseudomonadati</taxon>
        <taxon>Pseudomonadota</taxon>
        <taxon>Alphaproteobacteria</taxon>
        <taxon>Rhodobacterales</taxon>
        <taxon>Roseobacteraceae</taxon>
        <taxon>Marinovum</taxon>
    </lineage>
</organism>
<proteinExistence type="predicted"/>
<dbReference type="AlphaFoldDB" id="A0A975WES8"/>
<dbReference type="EMBL" id="FNYY01000027">
    <property type="protein sequence ID" value="SEK08712.1"/>
    <property type="molecule type" value="Genomic_DNA"/>
</dbReference>